<gene>
    <name evidence="3" type="ORF">QE152_g22295</name>
</gene>
<dbReference type="PANTHER" id="PTHR46599:SF3">
    <property type="entry name" value="PIGGYBAC TRANSPOSABLE ELEMENT-DERIVED PROTEIN 4"/>
    <property type="match status" value="1"/>
</dbReference>
<evidence type="ECO:0000256" key="1">
    <source>
        <dbReference type="SAM" id="Phobius"/>
    </source>
</evidence>
<dbReference type="InterPro" id="IPR029526">
    <property type="entry name" value="PGBD"/>
</dbReference>
<evidence type="ECO:0000259" key="2">
    <source>
        <dbReference type="Pfam" id="PF13843"/>
    </source>
</evidence>
<reference evidence="3 4" key="1">
    <citation type="journal article" date="2024" name="BMC Genomics">
        <title>De novo assembly and annotation of Popillia japonica's genome with initial clues to its potential as an invasive pest.</title>
        <authorList>
            <person name="Cucini C."/>
            <person name="Boschi S."/>
            <person name="Funari R."/>
            <person name="Cardaioli E."/>
            <person name="Iannotti N."/>
            <person name="Marturano G."/>
            <person name="Paoli F."/>
            <person name="Bruttini M."/>
            <person name="Carapelli A."/>
            <person name="Frati F."/>
            <person name="Nardi F."/>
        </authorList>
    </citation>
    <scope>NUCLEOTIDE SEQUENCE [LARGE SCALE GENOMIC DNA]</scope>
    <source>
        <strain evidence="3">DMR45628</strain>
    </source>
</reference>
<keyword evidence="4" id="KW-1185">Reference proteome</keyword>
<keyword evidence="1" id="KW-1133">Transmembrane helix</keyword>
<keyword evidence="1" id="KW-0812">Transmembrane</keyword>
<evidence type="ECO:0000313" key="4">
    <source>
        <dbReference type="Proteomes" id="UP001458880"/>
    </source>
</evidence>
<evidence type="ECO:0000313" key="3">
    <source>
        <dbReference type="EMBL" id="KAK9720029.1"/>
    </source>
</evidence>
<accession>A0AAW1KJ59</accession>
<protein>
    <submittedName>
        <fullName evidence="3">Transposase IS4</fullName>
    </submittedName>
</protein>
<dbReference type="Pfam" id="PF13843">
    <property type="entry name" value="DDE_Tnp_1_7"/>
    <property type="match status" value="1"/>
</dbReference>
<dbReference type="Proteomes" id="UP001458880">
    <property type="component" value="Unassembled WGS sequence"/>
</dbReference>
<name>A0AAW1KJ59_POPJA</name>
<dbReference type="EMBL" id="JASPKY010000214">
    <property type="protein sequence ID" value="KAK9720029.1"/>
    <property type="molecule type" value="Genomic_DNA"/>
</dbReference>
<proteinExistence type="predicted"/>
<comment type="caution">
    <text evidence="3">The sequence shown here is derived from an EMBL/GenBank/DDBJ whole genome shotgun (WGS) entry which is preliminary data.</text>
</comment>
<dbReference type="AlphaFoldDB" id="A0AAW1KJ59"/>
<feature type="transmembrane region" description="Helical" evidence="1">
    <location>
        <begin position="39"/>
        <end position="59"/>
    </location>
</feature>
<dbReference type="PANTHER" id="PTHR46599">
    <property type="entry name" value="PIGGYBAC TRANSPOSABLE ELEMENT-DERIVED PROTEIN 4"/>
    <property type="match status" value="1"/>
</dbReference>
<keyword evidence="1" id="KW-0472">Membrane</keyword>
<sequence>MTPKCVTDYNSAKKGVDYSDQMSSYHTMLRKSIKWYRKLMFELLLGTTVVNSLIIYNMVSSIKLGITEFRRQLTEPLVEVTIVQDLG</sequence>
<organism evidence="3 4">
    <name type="scientific">Popillia japonica</name>
    <name type="common">Japanese beetle</name>
    <dbReference type="NCBI Taxonomy" id="7064"/>
    <lineage>
        <taxon>Eukaryota</taxon>
        <taxon>Metazoa</taxon>
        <taxon>Ecdysozoa</taxon>
        <taxon>Arthropoda</taxon>
        <taxon>Hexapoda</taxon>
        <taxon>Insecta</taxon>
        <taxon>Pterygota</taxon>
        <taxon>Neoptera</taxon>
        <taxon>Endopterygota</taxon>
        <taxon>Coleoptera</taxon>
        <taxon>Polyphaga</taxon>
        <taxon>Scarabaeiformia</taxon>
        <taxon>Scarabaeidae</taxon>
        <taxon>Rutelinae</taxon>
        <taxon>Popillia</taxon>
    </lineage>
</organism>
<feature type="domain" description="PiggyBac transposable element-derived protein" evidence="2">
    <location>
        <begin position="2"/>
        <end position="52"/>
    </location>
</feature>